<keyword evidence="1" id="KW-1133">Transmembrane helix</keyword>
<dbReference type="AlphaFoldDB" id="A0A840TFB6"/>
<feature type="transmembrane region" description="Helical" evidence="1">
    <location>
        <begin position="30"/>
        <end position="49"/>
    </location>
</feature>
<proteinExistence type="predicted"/>
<dbReference type="EMBL" id="JACHGF010000001">
    <property type="protein sequence ID" value="MBB5282194.1"/>
    <property type="molecule type" value="Genomic_DNA"/>
</dbReference>
<comment type="caution">
    <text evidence="4">The sequence shown here is derived from an EMBL/GenBank/DDBJ whole genome shotgun (WGS) entry which is preliminary data.</text>
</comment>
<dbReference type="Pfam" id="PF01569">
    <property type="entry name" value="PAP2"/>
    <property type="match status" value="1"/>
</dbReference>
<accession>A0A840TFB6</accession>
<feature type="transmembrane region" description="Helical" evidence="1">
    <location>
        <begin position="188"/>
        <end position="209"/>
    </location>
</feature>
<dbReference type="Gene3D" id="1.20.144.10">
    <property type="entry name" value="Phosphatidic acid phosphatase type 2/haloperoxidase"/>
    <property type="match status" value="1"/>
</dbReference>
<dbReference type="Proteomes" id="UP000557307">
    <property type="component" value="Unassembled WGS sequence"/>
</dbReference>
<keyword evidence="1" id="KW-0812">Transmembrane</keyword>
<dbReference type="RefSeq" id="WP_184169890.1">
    <property type="nucleotide sequence ID" value="NZ_JACHGF010000001.1"/>
</dbReference>
<evidence type="ECO:0000313" key="5">
    <source>
        <dbReference type="Proteomes" id="UP000557307"/>
    </source>
</evidence>
<keyword evidence="1" id="KW-0472">Membrane</keyword>
<dbReference type="InterPro" id="IPR000326">
    <property type="entry name" value="PAP2/HPO"/>
</dbReference>
<feature type="domain" description="Phosphatidic acid phosphatase type 2/haloperoxidase" evidence="3">
    <location>
        <begin position="102"/>
        <end position="203"/>
    </location>
</feature>
<gene>
    <name evidence="4" type="ORF">HNQ92_000315</name>
</gene>
<evidence type="ECO:0000256" key="1">
    <source>
        <dbReference type="SAM" id="Phobius"/>
    </source>
</evidence>
<dbReference type="SMART" id="SM00014">
    <property type="entry name" value="acidPPc"/>
    <property type="match status" value="1"/>
</dbReference>
<keyword evidence="2" id="KW-0732">Signal</keyword>
<dbReference type="InterPro" id="IPR036938">
    <property type="entry name" value="PAP2/HPO_sf"/>
</dbReference>
<evidence type="ECO:0000259" key="3">
    <source>
        <dbReference type="SMART" id="SM00014"/>
    </source>
</evidence>
<dbReference type="SUPFAM" id="SSF48317">
    <property type="entry name" value="Acid phosphatase/Vanadium-dependent haloperoxidase"/>
    <property type="match status" value="1"/>
</dbReference>
<name>A0A840TFB6_9BACT</name>
<dbReference type="CDD" id="cd03394">
    <property type="entry name" value="PAP2_like_5"/>
    <property type="match status" value="1"/>
</dbReference>
<feature type="chain" id="PRO_5032629314" evidence="2">
    <location>
        <begin position="21"/>
        <end position="218"/>
    </location>
</feature>
<evidence type="ECO:0000313" key="4">
    <source>
        <dbReference type="EMBL" id="MBB5282194.1"/>
    </source>
</evidence>
<protein>
    <submittedName>
        <fullName evidence="4">Membrane-associated phospholipid phosphatase</fullName>
    </submittedName>
</protein>
<reference evidence="4 5" key="1">
    <citation type="submission" date="2020-08" db="EMBL/GenBank/DDBJ databases">
        <title>Genomic Encyclopedia of Type Strains, Phase IV (KMG-IV): sequencing the most valuable type-strain genomes for metagenomic binning, comparative biology and taxonomic classification.</title>
        <authorList>
            <person name="Goeker M."/>
        </authorList>
    </citation>
    <scope>NUCLEOTIDE SEQUENCE [LARGE SCALE GENOMIC DNA]</scope>
    <source>
        <strain evidence="4 5">DSM 105074</strain>
    </source>
</reference>
<sequence length="218" mass="23544">MKNSLLVFLLLWLFASPASAQFADSLRVPAFRVQPLIVPATLAVGSLVVQGKISRQLQQQVARQYPGYRTSADAYLQYGPLAVSLGLGAAGVKGRYPFREQVLLAVLSNVAALGVTYAIKQIARYPRPDGSGYDAFPSGHATRAFTAATLLHKEYGPRSAWYSVGGYGVATATGTLRVLENQHWLSDVLAGAAVGIGATEVVYMGYPWVKEKLKKKKR</sequence>
<feature type="transmembrane region" description="Helical" evidence="1">
    <location>
        <begin position="102"/>
        <end position="119"/>
    </location>
</feature>
<organism evidence="4 5">
    <name type="scientific">Rhabdobacter roseus</name>
    <dbReference type="NCBI Taxonomy" id="1655419"/>
    <lineage>
        <taxon>Bacteria</taxon>
        <taxon>Pseudomonadati</taxon>
        <taxon>Bacteroidota</taxon>
        <taxon>Cytophagia</taxon>
        <taxon>Cytophagales</taxon>
        <taxon>Cytophagaceae</taxon>
        <taxon>Rhabdobacter</taxon>
    </lineage>
</organism>
<keyword evidence="5" id="KW-1185">Reference proteome</keyword>
<feature type="signal peptide" evidence="2">
    <location>
        <begin position="1"/>
        <end position="20"/>
    </location>
</feature>
<evidence type="ECO:0000256" key="2">
    <source>
        <dbReference type="SAM" id="SignalP"/>
    </source>
</evidence>